<organism evidence="3 4">
    <name type="scientific">Chitinibacter fontanus</name>
    <dbReference type="NCBI Taxonomy" id="1737446"/>
    <lineage>
        <taxon>Bacteria</taxon>
        <taxon>Pseudomonadati</taxon>
        <taxon>Pseudomonadota</taxon>
        <taxon>Betaproteobacteria</taxon>
        <taxon>Neisseriales</taxon>
        <taxon>Chitinibacteraceae</taxon>
        <taxon>Chitinibacter</taxon>
    </lineage>
</organism>
<dbReference type="SUPFAM" id="SSF54106">
    <property type="entry name" value="LysM domain"/>
    <property type="match status" value="1"/>
</dbReference>
<dbReference type="PANTHER" id="PTHR33734">
    <property type="entry name" value="LYSM DOMAIN-CONTAINING GPI-ANCHORED PROTEIN 2"/>
    <property type="match status" value="1"/>
</dbReference>
<dbReference type="Proteomes" id="UP000510822">
    <property type="component" value="Chromosome"/>
</dbReference>
<protein>
    <submittedName>
        <fullName evidence="3">LysM peptidoglycan-binding domain-containing protein</fullName>
    </submittedName>
</protein>
<dbReference type="PROSITE" id="PS51782">
    <property type="entry name" value="LYSM"/>
    <property type="match status" value="1"/>
</dbReference>
<reference evidence="3 4" key="1">
    <citation type="journal article" date="2016" name="Int. J. Syst. Evol. Microbiol.">
        <title>Chitinibacter fontanus sp. nov., isolated from a spring.</title>
        <authorList>
            <person name="Sheu S.Y."/>
            <person name="Li Y.S."/>
            <person name="Young C.C."/>
            <person name="Chen W.M."/>
        </authorList>
    </citation>
    <scope>NUCLEOTIDE SEQUENCE [LARGE SCALE GENOMIC DNA]</scope>
    <source>
        <strain evidence="3 4">STM-7</strain>
    </source>
</reference>
<name>A0A7D5V9C3_9NEIS</name>
<dbReference type="CDD" id="cd00118">
    <property type="entry name" value="LysM"/>
    <property type="match status" value="1"/>
</dbReference>
<dbReference type="SUPFAM" id="SSF55166">
    <property type="entry name" value="Hedgehog/DD-peptidase"/>
    <property type="match status" value="1"/>
</dbReference>
<dbReference type="InterPro" id="IPR036779">
    <property type="entry name" value="LysM_dom_sf"/>
</dbReference>
<dbReference type="SMART" id="SM00257">
    <property type="entry name" value="LysM"/>
    <property type="match status" value="1"/>
</dbReference>
<evidence type="ECO:0000313" key="3">
    <source>
        <dbReference type="EMBL" id="QLI81299.1"/>
    </source>
</evidence>
<feature type="domain" description="LysM" evidence="2">
    <location>
        <begin position="258"/>
        <end position="302"/>
    </location>
</feature>
<feature type="region of interest" description="Disordered" evidence="1">
    <location>
        <begin position="305"/>
        <end position="337"/>
    </location>
</feature>
<keyword evidence="4" id="KW-1185">Reference proteome</keyword>
<accession>A0A7D5V9C3</accession>
<gene>
    <name evidence="3" type="ORF">HZU75_07045</name>
</gene>
<evidence type="ECO:0000256" key="1">
    <source>
        <dbReference type="SAM" id="MobiDB-lite"/>
    </source>
</evidence>
<evidence type="ECO:0000259" key="2">
    <source>
        <dbReference type="PROSITE" id="PS51782"/>
    </source>
</evidence>
<dbReference type="Pfam" id="PF01476">
    <property type="entry name" value="LysM"/>
    <property type="match status" value="1"/>
</dbReference>
<dbReference type="Gene3D" id="3.10.350.10">
    <property type="entry name" value="LysM domain"/>
    <property type="match status" value="1"/>
</dbReference>
<dbReference type="EMBL" id="CP058952">
    <property type="protein sequence ID" value="QLI81299.1"/>
    <property type="molecule type" value="Genomic_DNA"/>
</dbReference>
<dbReference type="RefSeq" id="WP_180308426.1">
    <property type="nucleotide sequence ID" value="NZ_CP058952.1"/>
</dbReference>
<dbReference type="InterPro" id="IPR018392">
    <property type="entry name" value="LysM"/>
</dbReference>
<proteinExistence type="predicted"/>
<dbReference type="KEGG" id="cfon:HZU75_07045"/>
<dbReference type="PANTHER" id="PTHR33734:SF22">
    <property type="entry name" value="MEMBRANE-BOUND LYTIC MUREIN TRANSGLYCOSYLASE D"/>
    <property type="match status" value="1"/>
</dbReference>
<dbReference type="AlphaFoldDB" id="A0A7D5V9C3"/>
<dbReference type="InterPro" id="IPR009045">
    <property type="entry name" value="Zn_M74/Hedgehog-like"/>
</dbReference>
<feature type="compositionally biased region" description="Basic and acidic residues" evidence="1">
    <location>
        <begin position="313"/>
        <end position="327"/>
    </location>
</feature>
<dbReference type="Gene3D" id="3.30.1380.10">
    <property type="match status" value="1"/>
</dbReference>
<sequence>MFVSATYDRENKTAKYTDKDGNITLYIGGSFAWRLNNPGNMAKPGKRKVNGVIGYAQRTSKSGLFCIFESAEKGKEEKIRLIKEVYGDSTLSQMMYAYAPPEDSNDTEGYIKYLSKEADIKPSDIIKEIPPANFDKLISAIGKKEGFIPGEIVPLGKPVNLKFEDALKNPIINTEIKIKDKKGSTVLKTNKEGMLPEIFSSFFKEEIEIHIKGIEQKTEKILIGKVNELLDFYTIIAPFAIQTATPAIHNKPKSEINNIHIVKKGETLASIAQKYNLTVDDFKKVNNIVNENKIFERQHLVIPNNHAKNTATKSDKNSHDKISELKGSRQTNQRTESNHPVVLISSHPIEVSGVSWVKKFPTSTSLTELIEPFKTSAIEFIGQMRKSGISVRISTTYRPIERSYLMHYAAEIARKKIKPEKVPKWDGVNIDWCHKKADGTIDEEESIKAAARMVSAYGIGNNPVGKPAKSNHNLRRAVDMTISGYKGKKIKIFDGTEKDINEFKDLVEAGASYGVYWFGSKDKPHWSFNGR</sequence>
<evidence type="ECO:0000313" key="4">
    <source>
        <dbReference type="Proteomes" id="UP000510822"/>
    </source>
</evidence>